<sequence>MASVAHPRKYRRTSLACTECRKRKLRCDGNRPSCTSCIKAGLTCNFEQVRCDDRSRGNTKNVRQAWSVSGSSRTSDSNIPNDSTLLLRIKALEDRLASMSGHGLPDDAMAKCRPSLRPLRPIPLTHDEPEDETIESESQGSTSTQNVYAAAATQVVPQEITVDELATSAFDEQPRSTVQFFGPTSNHALFRKLSATFAHSLRRLYSQSYADTIGNMTYHHTDKTTTATIGYRPSHQVTDIRSTTAHAIPASGHALFLIDQFFTSIGLVLPFVQKEQVLGQWHHVHQVGHLQCPKSSLVLLNMIWAHASHSLHHDSDAQNFSLQASHLLSAQDLAAADVEMLQSLLLFVDYEQNHQRSISSCKTLVKAVGIAYELGLHATETNSDVGSAQTILHKSIWQTLVYYDRLLGVNLGRPFLIPQQFGVISDASRDSNQISNPELGMNDQVPQLSLAYLYDLTTLSTVFALIVELLYDYNLKSPYVSIHEILSRRLQALGRLEHWRRNLTLRCTIPSASPNSPPSTEDELGRFQILISIHYYRALMLLNRPVIMLVLSHCSKDLEDQSEYELLNESLLPIVKTDFLAAQSLCEIIGGICDPQHSFLDLNAAWFISNYSMFTVALHLFAILLVCKHTQDSRTGITAIETRYSLDTSLRVLETIQRTSLMTLKARRCIMAFLEVLDSCDSKQSLELLEAGGMQANTLSDWMNNPTLLPDSVFDGLEGISVDKLPDYDHGHLYFPDFSLLR</sequence>
<evidence type="ECO:0000256" key="4">
    <source>
        <dbReference type="ARBA" id="ARBA00023163"/>
    </source>
</evidence>
<dbReference type="SUPFAM" id="SSF57701">
    <property type="entry name" value="Zn2/Cys6 DNA-binding domain"/>
    <property type="match status" value="1"/>
</dbReference>
<keyword evidence="5" id="KW-0539">Nucleus</keyword>
<keyword evidence="10" id="KW-1185">Reference proteome</keyword>
<reference evidence="9 10" key="1">
    <citation type="submission" date="2016-04" db="EMBL/GenBank/DDBJ databases">
        <title>A degradative enzymes factory behind the ericoid mycorrhizal symbiosis.</title>
        <authorList>
            <consortium name="DOE Joint Genome Institute"/>
            <person name="Martino E."/>
            <person name="Morin E."/>
            <person name="Grelet G."/>
            <person name="Kuo A."/>
            <person name="Kohler A."/>
            <person name="Daghino S."/>
            <person name="Barry K."/>
            <person name="Choi C."/>
            <person name="Cichocki N."/>
            <person name="Clum A."/>
            <person name="Copeland A."/>
            <person name="Hainaut M."/>
            <person name="Haridas S."/>
            <person name="Labutti K."/>
            <person name="Lindquist E."/>
            <person name="Lipzen A."/>
            <person name="Khouja H.-R."/>
            <person name="Murat C."/>
            <person name="Ohm R."/>
            <person name="Olson A."/>
            <person name="Spatafora J."/>
            <person name="Veneault-Fourrey C."/>
            <person name="Henrissat B."/>
            <person name="Grigoriev I."/>
            <person name="Martin F."/>
            <person name="Perotto S."/>
        </authorList>
    </citation>
    <scope>NUCLEOTIDE SEQUENCE [LARGE SCALE GENOMIC DNA]</scope>
    <source>
        <strain evidence="9 10">F</strain>
    </source>
</reference>
<name>A0A2J6RYW1_HYAVF</name>
<feature type="transmembrane region" description="Helical" evidence="7">
    <location>
        <begin position="604"/>
        <end position="627"/>
    </location>
</feature>
<dbReference type="PANTHER" id="PTHR47424">
    <property type="entry name" value="REGULATORY PROTEIN GAL4"/>
    <property type="match status" value="1"/>
</dbReference>
<dbReference type="PROSITE" id="PS50048">
    <property type="entry name" value="ZN2_CY6_FUNGAL_2"/>
    <property type="match status" value="1"/>
</dbReference>
<dbReference type="EMBL" id="KZ613942">
    <property type="protein sequence ID" value="PMD43704.1"/>
    <property type="molecule type" value="Genomic_DNA"/>
</dbReference>
<dbReference type="CDD" id="cd00067">
    <property type="entry name" value="GAL4"/>
    <property type="match status" value="1"/>
</dbReference>
<gene>
    <name evidence="9" type="ORF">L207DRAFT_302921</name>
</gene>
<keyword evidence="4" id="KW-0804">Transcription</keyword>
<evidence type="ECO:0000313" key="10">
    <source>
        <dbReference type="Proteomes" id="UP000235786"/>
    </source>
</evidence>
<feature type="domain" description="Zn(2)-C6 fungal-type" evidence="8">
    <location>
        <begin position="16"/>
        <end position="46"/>
    </location>
</feature>
<dbReference type="Pfam" id="PF00172">
    <property type="entry name" value="Zn_clus"/>
    <property type="match status" value="1"/>
</dbReference>
<dbReference type="Proteomes" id="UP000235786">
    <property type="component" value="Unassembled WGS sequence"/>
</dbReference>
<dbReference type="InterPro" id="IPR001138">
    <property type="entry name" value="Zn2Cys6_DnaBD"/>
</dbReference>
<dbReference type="AlphaFoldDB" id="A0A2J6RYW1"/>
<keyword evidence="7" id="KW-1133">Transmembrane helix</keyword>
<dbReference type="Gene3D" id="4.10.240.10">
    <property type="entry name" value="Zn(2)-C6 fungal-type DNA-binding domain"/>
    <property type="match status" value="1"/>
</dbReference>
<dbReference type="PANTHER" id="PTHR47424:SF3">
    <property type="entry name" value="REGULATORY PROTEIN GAL4"/>
    <property type="match status" value="1"/>
</dbReference>
<keyword evidence="2" id="KW-0805">Transcription regulation</keyword>
<dbReference type="InterPro" id="IPR051127">
    <property type="entry name" value="Fungal_SecMet_Regulators"/>
</dbReference>
<dbReference type="GO" id="GO:0000435">
    <property type="term" value="P:positive regulation of transcription from RNA polymerase II promoter by galactose"/>
    <property type="evidence" value="ECO:0007669"/>
    <property type="project" value="TreeGrafter"/>
</dbReference>
<dbReference type="SMART" id="SM00066">
    <property type="entry name" value="GAL4"/>
    <property type="match status" value="1"/>
</dbReference>
<evidence type="ECO:0000313" key="9">
    <source>
        <dbReference type="EMBL" id="PMD43704.1"/>
    </source>
</evidence>
<dbReference type="CDD" id="cd12148">
    <property type="entry name" value="fungal_TF_MHR"/>
    <property type="match status" value="1"/>
</dbReference>
<evidence type="ECO:0000259" key="8">
    <source>
        <dbReference type="PROSITE" id="PS50048"/>
    </source>
</evidence>
<dbReference type="OrthoDB" id="3364175at2759"/>
<keyword evidence="3" id="KW-0238">DNA-binding</keyword>
<evidence type="ECO:0000256" key="1">
    <source>
        <dbReference type="ARBA" id="ARBA00022723"/>
    </source>
</evidence>
<dbReference type="Pfam" id="PF04082">
    <property type="entry name" value="Fungal_trans"/>
    <property type="match status" value="1"/>
</dbReference>
<dbReference type="InterPro" id="IPR036864">
    <property type="entry name" value="Zn2-C6_fun-type_DNA-bd_sf"/>
</dbReference>
<accession>A0A2J6RYW1</accession>
<evidence type="ECO:0000256" key="2">
    <source>
        <dbReference type="ARBA" id="ARBA00023015"/>
    </source>
</evidence>
<evidence type="ECO:0000256" key="3">
    <source>
        <dbReference type="ARBA" id="ARBA00023125"/>
    </source>
</evidence>
<dbReference type="GO" id="GO:0008270">
    <property type="term" value="F:zinc ion binding"/>
    <property type="evidence" value="ECO:0007669"/>
    <property type="project" value="InterPro"/>
</dbReference>
<dbReference type="GO" id="GO:0005634">
    <property type="term" value="C:nucleus"/>
    <property type="evidence" value="ECO:0007669"/>
    <property type="project" value="TreeGrafter"/>
</dbReference>
<keyword evidence="1" id="KW-0479">Metal-binding</keyword>
<evidence type="ECO:0000256" key="6">
    <source>
        <dbReference type="SAM" id="MobiDB-lite"/>
    </source>
</evidence>
<evidence type="ECO:0000256" key="5">
    <source>
        <dbReference type="ARBA" id="ARBA00023242"/>
    </source>
</evidence>
<dbReference type="GO" id="GO:0000981">
    <property type="term" value="F:DNA-binding transcription factor activity, RNA polymerase II-specific"/>
    <property type="evidence" value="ECO:0007669"/>
    <property type="project" value="InterPro"/>
</dbReference>
<keyword evidence="7" id="KW-0812">Transmembrane</keyword>
<organism evidence="9 10">
    <name type="scientific">Hyaloscypha variabilis (strain UAMH 11265 / GT02V1 / F)</name>
    <name type="common">Meliniomyces variabilis</name>
    <dbReference type="NCBI Taxonomy" id="1149755"/>
    <lineage>
        <taxon>Eukaryota</taxon>
        <taxon>Fungi</taxon>
        <taxon>Dikarya</taxon>
        <taxon>Ascomycota</taxon>
        <taxon>Pezizomycotina</taxon>
        <taxon>Leotiomycetes</taxon>
        <taxon>Helotiales</taxon>
        <taxon>Hyaloscyphaceae</taxon>
        <taxon>Hyaloscypha</taxon>
        <taxon>Hyaloscypha variabilis</taxon>
    </lineage>
</organism>
<proteinExistence type="predicted"/>
<evidence type="ECO:0000256" key="7">
    <source>
        <dbReference type="SAM" id="Phobius"/>
    </source>
</evidence>
<feature type="region of interest" description="Disordered" evidence="6">
    <location>
        <begin position="119"/>
        <end position="144"/>
    </location>
</feature>
<protein>
    <recommendedName>
        <fullName evidence="8">Zn(2)-C6 fungal-type domain-containing protein</fullName>
    </recommendedName>
</protein>
<dbReference type="GO" id="GO:0000978">
    <property type="term" value="F:RNA polymerase II cis-regulatory region sequence-specific DNA binding"/>
    <property type="evidence" value="ECO:0007669"/>
    <property type="project" value="TreeGrafter"/>
</dbReference>
<dbReference type="PROSITE" id="PS00463">
    <property type="entry name" value="ZN2_CY6_FUNGAL_1"/>
    <property type="match status" value="1"/>
</dbReference>
<dbReference type="GO" id="GO:0006351">
    <property type="term" value="P:DNA-templated transcription"/>
    <property type="evidence" value="ECO:0007669"/>
    <property type="project" value="InterPro"/>
</dbReference>
<feature type="region of interest" description="Disordered" evidence="6">
    <location>
        <begin position="60"/>
        <end position="79"/>
    </location>
</feature>
<dbReference type="InterPro" id="IPR007219">
    <property type="entry name" value="XnlR_reg_dom"/>
</dbReference>
<keyword evidence="7" id="KW-0472">Membrane</keyword>